<protein>
    <submittedName>
        <fullName evidence="2">Glycosyltransferase</fullName>
    </submittedName>
</protein>
<dbReference type="InterPro" id="IPR001173">
    <property type="entry name" value="Glyco_trans_2-like"/>
</dbReference>
<gene>
    <name evidence="2" type="ORF">KME15_19125</name>
</gene>
<reference evidence="2" key="1">
    <citation type="submission" date="2021-05" db="EMBL/GenBank/DDBJ databases">
        <authorList>
            <person name="Pietrasiak N."/>
            <person name="Ward R."/>
            <person name="Stajich J.E."/>
            <person name="Kurbessoian T."/>
        </authorList>
    </citation>
    <scope>NUCLEOTIDE SEQUENCE</scope>
    <source>
        <strain evidence="2">UHER 2000/2452</strain>
    </source>
</reference>
<feature type="domain" description="Glycosyltransferase 2-like" evidence="1">
    <location>
        <begin position="13"/>
        <end position="156"/>
    </location>
</feature>
<dbReference type="Gene3D" id="3.90.550.10">
    <property type="entry name" value="Spore Coat Polysaccharide Biosynthesis Protein SpsA, Chain A"/>
    <property type="match status" value="1"/>
</dbReference>
<dbReference type="AlphaFoldDB" id="A0A951QCJ9"/>
<dbReference type="InterPro" id="IPR029044">
    <property type="entry name" value="Nucleotide-diphossugar_trans"/>
</dbReference>
<comment type="caution">
    <text evidence="2">The sequence shown here is derived from an EMBL/GenBank/DDBJ whole genome shotgun (WGS) entry which is preliminary data.</text>
</comment>
<dbReference type="CDD" id="cd06433">
    <property type="entry name" value="GT_2_WfgS_like"/>
    <property type="match status" value="1"/>
</dbReference>
<name>A0A951QCJ9_9CYAN</name>
<reference evidence="2" key="2">
    <citation type="journal article" date="2022" name="Microbiol. Resour. Announc.">
        <title>Metagenome Sequencing to Explore Phylogenomics of Terrestrial Cyanobacteria.</title>
        <authorList>
            <person name="Ward R.D."/>
            <person name="Stajich J.E."/>
            <person name="Johansen J.R."/>
            <person name="Huntemann M."/>
            <person name="Clum A."/>
            <person name="Foster B."/>
            <person name="Foster B."/>
            <person name="Roux S."/>
            <person name="Palaniappan K."/>
            <person name="Varghese N."/>
            <person name="Mukherjee S."/>
            <person name="Reddy T.B.K."/>
            <person name="Daum C."/>
            <person name="Copeland A."/>
            <person name="Chen I.A."/>
            <person name="Ivanova N.N."/>
            <person name="Kyrpides N.C."/>
            <person name="Shapiro N."/>
            <person name="Eloe-Fadrosh E.A."/>
            <person name="Pietrasiak N."/>
        </authorList>
    </citation>
    <scope>NUCLEOTIDE SEQUENCE</scope>
    <source>
        <strain evidence="2">UHER 2000/2452</strain>
    </source>
</reference>
<dbReference type="EMBL" id="JAHHHD010000026">
    <property type="protein sequence ID" value="MBW4660792.1"/>
    <property type="molecule type" value="Genomic_DNA"/>
</dbReference>
<evidence type="ECO:0000313" key="3">
    <source>
        <dbReference type="Proteomes" id="UP000757435"/>
    </source>
</evidence>
<proteinExistence type="predicted"/>
<sequence>MSVMEATSRSRVSVVTPSYNQGRFIERTILSVICQDYLDLEYILVDAVSSDQTKDILEKYRSHIDVLIIEPDRGQTDALNKGFNRCTGEIMAYLNSDDCYADKDTIATAVRYFDENPDIDVVYGRRNSINANGRFTYCPPYQPFCEKNLYLSDYIAQECVFWRRGIFEKSGAYVDESFHFAMDYELWLRFLKHGAKFLSVDEFFGLFRSYQEQKSIDLWETVGLPEIARLHEAYLGRLLPEKEMVDYYQEYFFGAHPIHNPEASRFSQNIWGSFIMYKKEVLNKQPMDTWGFAEYDRKFKVALTQV</sequence>
<evidence type="ECO:0000313" key="2">
    <source>
        <dbReference type="EMBL" id="MBW4660792.1"/>
    </source>
</evidence>
<dbReference type="PANTHER" id="PTHR22916">
    <property type="entry name" value="GLYCOSYLTRANSFERASE"/>
    <property type="match status" value="1"/>
</dbReference>
<evidence type="ECO:0000259" key="1">
    <source>
        <dbReference type="Pfam" id="PF00535"/>
    </source>
</evidence>
<dbReference type="SUPFAM" id="SSF53448">
    <property type="entry name" value="Nucleotide-diphospho-sugar transferases"/>
    <property type="match status" value="1"/>
</dbReference>
<dbReference type="Pfam" id="PF00535">
    <property type="entry name" value="Glycos_transf_2"/>
    <property type="match status" value="1"/>
</dbReference>
<accession>A0A951QCJ9</accession>
<dbReference type="PANTHER" id="PTHR22916:SF65">
    <property type="entry name" value="SLR1065 PROTEIN"/>
    <property type="match status" value="1"/>
</dbReference>
<organism evidence="2 3">
    <name type="scientific">Drouetiella hepatica Uher 2000/2452</name>
    <dbReference type="NCBI Taxonomy" id="904376"/>
    <lineage>
        <taxon>Bacteria</taxon>
        <taxon>Bacillati</taxon>
        <taxon>Cyanobacteriota</taxon>
        <taxon>Cyanophyceae</taxon>
        <taxon>Oculatellales</taxon>
        <taxon>Oculatellaceae</taxon>
        <taxon>Drouetiella</taxon>
    </lineage>
</organism>
<dbReference type="Proteomes" id="UP000757435">
    <property type="component" value="Unassembled WGS sequence"/>
</dbReference>